<dbReference type="SUPFAM" id="SSF48452">
    <property type="entry name" value="TPR-like"/>
    <property type="match status" value="1"/>
</dbReference>
<dbReference type="PROSITE" id="PS50293">
    <property type="entry name" value="TPR_REGION"/>
    <property type="match status" value="1"/>
</dbReference>
<evidence type="ECO:0000313" key="5">
    <source>
        <dbReference type="Proteomes" id="UP001579974"/>
    </source>
</evidence>
<dbReference type="Gene3D" id="3.30.470.20">
    <property type="entry name" value="ATP-grasp fold, B domain"/>
    <property type="match status" value="1"/>
</dbReference>
<evidence type="ECO:0000313" key="4">
    <source>
        <dbReference type="EMBL" id="MFB5191284.1"/>
    </source>
</evidence>
<keyword evidence="2" id="KW-0067">ATP-binding</keyword>
<dbReference type="Pfam" id="PF13432">
    <property type="entry name" value="TPR_16"/>
    <property type="match status" value="1"/>
</dbReference>
<dbReference type="PANTHER" id="PTHR44809:SF1">
    <property type="entry name" value="PROTEIN O-MANNOSYL-TRANSFERASE TMTC1"/>
    <property type="match status" value="1"/>
</dbReference>
<dbReference type="RefSeq" id="WP_275473899.1">
    <property type="nucleotide sequence ID" value="NZ_CP162940.1"/>
</dbReference>
<keyword evidence="5" id="KW-1185">Reference proteome</keyword>
<dbReference type="EMBL" id="JBDXSU010000010">
    <property type="protein sequence ID" value="MFB5191284.1"/>
    <property type="molecule type" value="Genomic_DNA"/>
</dbReference>
<feature type="repeat" description="TPR" evidence="1">
    <location>
        <begin position="92"/>
        <end position="125"/>
    </location>
</feature>
<reference evidence="4 5" key="1">
    <citation type="journal article" date="2024" name="Int. J. Mol. Sci.">
        <title>Exploration of Alicyclobacillus spp. Genome in Search of Antibiotic Resistance.</title>
        <authorList>
            <person name="Bucka-Kolendo J."/>
            <person name="Kiousi D.E."/>
            <person name="Dekowska A."/>
            <person name="Mikolajczuk-Szczyrba A."/>
            <person name="Karadedos D.M."/>
            <person name="Michael P."/>
            <person name="Galanis A."/>
            <person name="Sokolowska B."/>
        </authorList>
    </citation>
    <scope>NUCLEOTIDE SEQUENCE [LARGE SCALE GENOMIC DNA]</scope>
    <source>
        <strain evidence="4 5">KKP 3000</strain>
    </source>
</reference>
<proteinExistence type="predicted"/>
<accession>A0ABV5AGB8</accession>
<dbReference type="PROSITE" id="PS50975">
    <property type="entry name" value="ATP_GRASP"/>
    <property type="match status" value="1"/>
</dbReference>
<dbReference type="Proteomes" id="UP001579974">
    <property type="component" value="Unassembled WGS sequence"/>
</dbReference>
<name>A0ABV5AGB8_9BACL</name>
<gene>
    <name evidence="4" type="ORF">KKP3000_000055</name>
</gene>
<dbReference type="InterPro" id="IPR011761">
    <property type="entry name" value="ATP-grasp"/>
</dbReference>
<dbReference type="InterPro" id="IPR011990">
    <property type="entry name" value="TPR-like_helical_dom_sf"/>
</dbReference>
<evidence type="ECO:0000256" key="2">
    <source>
        <dbReference type="PROSITE-ProRule" id="PRU00409"/>
    </source>
</evidence>
<dbReference type="InterPro" id="IPR052943">
    <property type="entry name" value="TMTC_O-mannosyl-trnsfr"/>
</dbReference>
<sequence length="480" mass="54029">MDVKVWSLIVDLLEERLRAEPDKVELLFEKACLLTKLGRMTEARNTYLALLAREPSHAGALNNLGTLLYNTGFRSAARTTYIETVSRHPSEPMGHVNLANVYLKDGEFELAREHYSTALQLTPDHREAHKGLSYVYAELGNEVEAEFHRQLGFQGQPIVQFPYYGSAQPIRLLLLVSAVGGNTPTTNFLDENIFQTFVMFVEFCDSDTPLPPHELVFNAISDADLAGPALETAQVILKRSRAPVINDPSAVLFTRRVDIAQRFSQVPGVMTPRTAVMSRAILQSPDAHTMLGNEGFAFPILLRRPGFHTGRHFIRVNDSSELESAMNDLRGDDFLVIQYFNSQAEDGTFRKYRVMMIQGKLYPLHLAISRDWKVHYFTSEMVVHADYRAEEGAFLQNMSEVLGTRIMAALRRIQDELGLDYAGIDFGVNEKGDLLLFEVNATMVVNPPEPDACWDYRRQPIGQVLQAVRSMLMSAAQLQS</sequence>
<dbReference type="SMART" id="SM00028">
    <property type="entry name" value="TPR"/>
    <property type="match status" value="3"/>
</dbReference>
<dbReference type="PROSITE" id="PS50005">
    <property type="entry name" value="TPR"/>
    <property type="match status" value="1"/>
</dbReference>
<protein>
    <submittedName>
        <fullName evidence="4">Tetratricopeptide repeat protein</fullName>
    </submittedName>
</protein>
<dbReference type="SUPFAM" id="SSF56059">
    <property type="entry name" value="Glutathione synthetase ATP-binding domain-like"/>
    <property type="match status" value="1"/>
</dbReference>
<dbReference type="Gene3D" id="1.25.40.10">
    <property type="entry name" value="Tetratricopeptide repeat domain"/>
    <property type="match status" value="1"/>
</dbReference>
<organism evidence="4 5">
    <name type="scientific">Alicyclobacillus fastidiosus</name>
    <dbReference type="NCBI Taxonomy" id="392011"/>
    <lineage>
        <taxon>Bacteria</taxon>
        <taxon>Bacillati</taxon>
        <taxon>Bacillota</taxon>
        <taxon>Bacilli</taxon>
        <taxon>Bacillales</taxon>
        <taxon>Alicyclobacillaceae</taxon>
        <taxon>Alicyclobacillus</taxon>
    </lineage>
</organism>
<keyword evidence="2" id="KW-0547">Nucleotide-binding</keyword>
<dbReference type="Pfam" id="PF13414">
    <property type="entry name" value="TPR_11"/>
    <property type="match status" value="1"/>
</dbReference>
<dbReference type="InterPro" id="IPR019734">
    <property type="entry name" value="TPR_rpt"/>
</dbReference>
<evidence type="ECO:0000256" key="1">
    <source>
        <dbReference type="PROSITE-ProRule" id="PRU00339"/>
    </source>
</evidence>
<feature type="domain" description="ATP-grasp" evidence="3">
    <location>
        <begin position="261"/>
        <end position="472"/>
    </location>
</feature>
<keyword evidence="1" id="KW-0802">TPR repeat</keyword>
<comment type="caution">
    <text evidence="4">The sequence shown here is derived from an EMBL/GenBank/DDBJ whole genome shotgun (WGS) entry which is preliminary data.</text>
</comment>
<evidence type="ECO:0000259" key="3">
    <source>
        <dbReference type="PROSITE" id="PS50975"/>
    </source>
</evidence>
<dbReference type="PANTHER" id="PTHR44809">
    <property type="match status" value="1"/>
</dbReference>